<dbReference type="STRING" id="247633.GP2143_05700"/>
<evidence type="ECO:0000313" key="3">
    <source>
        <dbReference type="Proteomes" id="UP000004931"/>
    </source>
</evidence>
<dbReference type="eggNOG" id="COG0685">
    <property type="taxonomic scope" value="Bacteria"/>
</dbReference>
<dbReference type="OrthoDB" id="9795431at2"/>
<evidence type="ECO:0000259" key="1">
    <source>
        <dbReference type="Pfam" id="PF12225"/>
    </source>
</evidence>
<dbReference type="AlphaFoldDB" id="A0YBJ0"/>
<dbReference type="InterPro" id="IPR022026">
    <property type="entry name" value="DUF5981"/>
</dbReference>
<proteinExistence type="predicted"/>
<dbReference type="Pfam" id="PF12225">
    <property type="entry name" value="DUF5981"/>
    <property type="match status" value="1"/>
</dbReference>
<feature type="domain" description="Methylene-tetrahydrofolate reductase C-terminal-like" evidence="1">
    <location>
        <begin position="41"/>
        <end position="131"/>
    </location>
</feature>
<keyword evidence="3" id="KW-1185">Reference proteome</keyword>
<accession>A0YBJ0</accession>
<sequence>MYRVRLWSVRNARWLHGCYTLLENILVRLNPLWEAIGYERVGRVFALIEKPIKGFLFDSKSCGQCSLGSTGMACPMNCPKTLRNGPCGGVRSDGTCEIDAEMICVWITAWEGSQRINNGEEAIQIIQPPVDARLQGSSAWLKMLRDKVRGKKGVVDSAI</sequence>
<name>A0YBJ0_9GAMM</name>
<evidence type="ECO:0000313" key="2">
    <source>
        <dbReference type="EMBL" id="EAW31920.1"/>
    </source>
</evidence>
<organism evidence="2 3">
    <name type="scientific">marine gamma proteobacterium HTCC2143</name>
    <dbReference type="NCBI Taxonomy" id="247633"/>
    <lineage>
        <taxon>Bacteria</taxon>
        <taxon>Pseudomonadati</taxon>
        <taxon>Pseudomonadota</taxon>
        <taxon>Gammaproteobacteria</taxon>
        <taxon>Cellvibrionales</taxon>
        <taxon>Spongiibacteraceae</taxon>
        <taxon>BD1-7 clade</taxon>
    </lineage>
</organism>
<comment type="caution">
    <text evidence="2">The sequence shown here is derived from an EMBL/GenBank/DDBJ whole genome shotgun (WGS) entry which is preliminary data.</text>
</comment>
<gene>
    <name evidence="2" type="ORF">GP2143_05700</name>
</gene>
<reference evidence="2 3" key="1">
    <citation type="journal article" date="2010" name="J. Bacteriol.">
        <title>Genome sequence of the oligotrophic marine Gammaproteobacterium HTCC2143, isolated from the Oregon Coast.</title>
        <authorList>
            <person name="Oh H.M."/>
            <person name="Kang I."/>
            <person name="Ferriera S."/>
            <person name="Giovannoni S.J."/>
            <person name="Cho J.C."/>
        </authorList>
    </citation>
    <scope>NUCLEOTIDE SEQUENCE [LARGE SCALE GENOMIC DNA]</scope>
    <source>
        <strain evidence="2 3">HTCC2143</strain>
    </source>
</reference>
<dbReference type="EMBL" id="AAVT01000002">
    <property type="protein sequence ID" value="EAW31920.1"/>
    <property type="molecule type" value="Genomic_DNA"/>
</dbReference>
<dbReference type="Proteomes" id="UP000004931">
    <property type="component" value="Unassembled WGS sequence"/>
</dbReference>
<protein>
    <recommendedName>
        <fullName evidence="1">Methylene-tetrahydrofolate reductase C-terminal-like domain-containing protein</fullName>
    </recommendedName>
</protein>